<dbReference type="EMBL" id="CP123498">
    <property type="protein sequence ID" value="WGL96471.1"/>
    <property type="molecule type" value="Genomic_DNA"/>
</dbReference>
<organism evidence="1 2">
    <name type="scientific">Arsenophonus nasoniae</name>
    <name type="common">son-killer infecting Nasonia vitripennis</name>
    <dbReference type="NCBI Taxonomy" id="638"/>
    <lineage>
        <taxon>Bacteria</taxon>
        <taxon>Pseudomonadati</taxon>
        <taxon>Pseudomonadota</taxon>
        <taxon>Gammaproteobacteria</taxon>
        <taxon>Enterobacterales</taxon>
        <taxon>Morganellaceae</taxon>
        <taxon>Arsenophonus</taxon>
    </lineage>
</organism>
<dbReference type="Proteomes" id="UP001177597">
    <property type="component" value="Chromosome"/>
</dbReference>
<protein>
    <submittedName>
        <fullName evidence="1">Uncharacterized protein</fullName>
    </submittedName>
</protein>
<evidence type="ECO:0000313" key="1">
    <source>
        <dbReference type="EMBL" id="WGL96471.1"/>
    </source>
</evidence>
<gene>
    <name evidence="1" type="ORF">QE207_07990</name>
</gene>
<evidence type="ECO:0000313" key="2">
    <source>
        <dbReference type="Proteomes" id="UP001177597"/>
    </source>
</evidence>
<reference evidence="1" key="1">
    <citation type="submission" date="2023-04" db="EMBL/GenBank/DDBJ databases">
        <title>Genome dynamics across the evolutionary transition to endosymbiosis.</title>
        <authorList>
            <person name="Siozios S."/>
            <person name="Nadal-Jimenez P."/>
            <person name="Azagi T."/>
            <person name="Sprong H."/>
            <person name="Frost C.L."/>
            <person name="Parratt S.R."/>
            <person name="Taylor G."/>
            <person name="Brettell L."/>
            <person name="Lew K.C."/>
            <person name="Croft L."/>
            <person name="King K.C."/>
            <person name="Brockhurst M.A."/>
            <person name="Hypsa V."/>
            <person name="Novakova E."/>
            <person name="Darby A.C."/>
            <person name="Hurst G.D.D."/>
        </authorList>
    </citation>
    <scope>NUCLEOTIDE SEQUENCE</scope>
    <source>
        <strain evidence="1">AIh</strain>
    </source>
</reference>
<name>A0AA95GCE9_9GAMM</name>
<sequence length="98" mass="11414">MFNLFIFIKAVLNISVNAKNVYNFLVVYLFEGDMENFNFKNFWNGLNKLERKAFAKQVGLSEKYIAIHVRYLTSNVILQSVIKLHKACNEFGMNVSLE</sequence>
<proteinExistence type="predicted"/>
<dbReference type="AlphaFoldDB" id="A0AA95GCE9"/>
<accession>A0AA95GCE9</accession>